<dbReference type="SUPFAM" id="SSF47413">
    <property type="entry name" value="lambda repressor-like DNA-binding domains"/>
    <property type="match status" value="1"/>
</dbReference>
<evidence type="ECO:0000313" key="3">
    <source>
        <dbReference type="Proteomes" id="UP001200313"/>
    </source>
</evidence>
<protein>
    <submittedName>
        <fullName evidence="2">Helix-turn-helix transcriptional regulator</fullName>
    </submittedName>
</protein>
<dbReference type="Proteomes" id="UP001200313">
    <property type="component" value="Unassembled WGS sequence"/>
</dbReference>
<gene>
    <name evidence="2" type="ORF">L0P79_03575</name>
</gene>
<organism evidence="2 3">
    <name type="scientific">Intestinimonas massiliensis</name>
    <name type="common">ex Afouda et al. 2020</name>
    <dbReference type="NCBI Taxonomy" id="1673721"/>
    <lineage>
        <taxon>Bacteria</taxon>
        <taxon>Bacillati</taxon>
        <taxon>Bacillota</taxon>
        <taxon>Clostridia</taxon>
        <taxon>Eubacteriales</taxon>
        <taxon>Intestinimonas</taxon>
    </lineage>
</organism>
<reference evidence="2 3" key="1">
    <citation type="submission" date="2022-01" db="EMBL/GenBank/DDBJ databases">
        <title>Collection of gut derived symbiotic bacterial strains cultured from healthy donors.</title>
        <authorList>
            <person name="Lin H."/>
            <person name="Kohout C."/>
            <person name="Waligurski E."/>
            <person name="Pamer E.G."/>
        </authorList>
    </citation>
    <scope>NUCLEOTIDE SEQUENCE [LARGE SCALE GENOMIC DNA]</scope>
    <source>
        <strain evidence="2 3">DFI.3.7</strain>
    </source>
</reference>
<comment type="caution">
    <text evidence="2">The sequence shown here is derived from an EMBL/GenBank/DDBJ whole genome shotgun (WGS) entry which is preliminary data.</text>
</comment>
<dbReference type="PROSITE" id="PS50943">
    <property type="entry name" value="HTH_CROC1"/>
    <property type="match status" value="1"/>
</dbReference>
<dbReference type="Gene3D" id="1.10.260.40">
    <property type="entry name" value="lambda repressor-like DNA-binding domains"/>
    <property type="match status" value="1"/>
</dbReference>
<evidence type="ECO:0000259" key="1">
    <source>
        <dbReference type="PROSITE" id="PS50943"/>
    </source>
</evidence>
<keyword evidence="3" id="KW-1185">Reference proteome</keyword>
<evidence type="ECO:0000313" key="2">
    <source>
        <dbReference type="EMBL" id="MCG4526150.1"/>
    </source>
</evidence>
<name>A0ABS9M6I7_9FIRM</name>
<dbReference type="CDD" id="cd00093">
    <property type="entry name" value="HTH_XRE"/>
    <property type="match status" value="1"/>
</dbReference>
<feature type="domain" description="HTH cro/C1-type" evidence="1">
    <location>
        <begin position="20"/>
        <end position="61"/>
    </location>
</feature>
<sequence length="64" mass="6968">MKVNKKKLELAMAKACMDSRDLAIAANLPRPTLNNAITGRNLRPATIGKIAKALNVPVEQILEE</sequence>
<dbReference type="InterPro" id="IPR001387">
    <property type="entry name" value="Cro/C1-type_HTH"/>
</dbReference>
<proteinExistence type="predicted"/>
<dbReference type="RefSeq" id="WP_238073221.1">
    <property type="nucleotide sequence ID" value="NZ_JAKNJB010000004.1"/>
</dbReference>
<accession>A0ABS9M6I7</accession>
<dbReference type="EMBL" id="JAKNJB010000004">
    <property type="protein sequence ID" value="MCG4526150.1"/>
    <property type="molecule type" value="Genomic_DNA"/>
</dbReference>
<dbReference type="InterPro" id="IPR010982">
    <property type="entry name" value="Lambda_DNA-bd_dom_sf"/>
</dbReference>
<dbReference type="Pfam" id="PF13443">
    <property type="entry name" value="HTH_26"/>
    <property type="match status" value="1"/>
</dbReference>